<sequence>MRRTGLTLRDLRRILDPIFSSPCAYSIVPGRERAIIINVEHIQAIITADEVLLRDPSFVQELQARVRNDDSTTTVLETCLEAACSVLENEPKMLEQEAHTPLGELKSKTSTELLNNLEGAEDALGSMLLSDSQYSQQTLQALYSKPVVTKFVNPES</sequence>
<name>A2Q452_MEDTR</name>
<dbReference type="Gene3D" id="2.40.128.330">
    <property type="match status" value="1"/>
</dbReference>
<proteinExistence type="inferred from homology"/>
<evidence type="ECO:0000313" key="2">
    <source>
        <dbReference type="EMBL" id="ABN08402.1"/>
    </source>
</evidence>
<evidence type="ECO:0008006" key="3">
    <source>
        <dbReference type="Google" id="ProtNLM"/>
    </source>
</evidence>
<accession>A2Q452</accession>
<dbReference type="Gene3D" id="1.20.58.340">
    <property type="entry name" value="Magnesium transport protein CorA, transmembrane region"/>
    <property type="match status" value="1"/>
</dbReference>
<evidence type="ECO:0000256" key="1">
    <source>
        <dbReference type="ARBA" id="ARBA00007535"/>
    </source>
</evidence>
<dbReference type="PANTHER" id="PTHR13890:SF35">
    <property type="entry name" value="MAGNESIUM TRANSPORTER MRS2-3"/>
    <property type="match status" value="1"/>
</dbReference>
<reference evidence="2" key="1">
    <citation type="submission" date="2005-01" db="EMBL/GenBank/DDBJ databases">
        <authorList>
            <person name="Town C.D."/>
        </authorList>
    </citation>
    <scope>NUCLEOTIDE SEQUENCE</scope>
</reference>
<protein>
    <recommendedName>
        <fullName evidence="3">Magnesium transporter</fullName>
    </recommendedName>
</protein>
<dbReference type="EMBL" id="AC155896">
    <property type="protein sequence ID" value="ABN08402.1"/>
    <property type="molecule type" value="Genomic_DNA"/>
</dbReference>
<gene>
    <name evidence="2" type="ORF">MtrDRAFT_AC155896g40v2</name>
</gene>
<comment type="similarity">
    <text evidence="1">Belongs to the CorA metal ion transporter (MIT) (TC 1.A.35.5) family.</text>
</comment>
<reference evidence="2" key="2">
    <citation type="submission" date="2007-03" db="EMBL/GenBank/DDBJ databases">
        <authorList>
            <consortium name="The International Medicago Genome Annotation Group"/>
        </authorList>
    </citation>
    <scope>NUCLEOTIDE SEQUENCE</scope>
</reference>
<organism evidence="2">
    <name type="scientific">Medicago truncatula</name>
    <name type="common">Barrel medic</name>
    <name type="synonym">Medicago tribuloides</name>
    <dbReference type="NCBI Taxonomy" id="3880"/>
    <lineage>
        <taxon>Eukaryota</taxon>
        <taxon>Viridiplantae</taxon>
        <taxon>Streptophyta</taxon>
        <taxon>Embryophyta</taxon>
        <taxon>Tracheophyta</taxon>
        <taxon>Spermatophyta</taxon>
        <taxon>Magnoliopsida</taxon>
        <taxon>eudicotyledons</taxon>
        <taxon>Gunneridae</taxon>
        <taxon>Pentapetalae</taxon>
        <taxon>rosids</taxon>
        <taxon>fabids</taxon>
        <taxon>Fabales</taxon>
        <taxon>Fabaceae</taxon>
        <taxon>Papilionoideae</taxon>
        <taxon>50 kb inversion clade</taxon>
        <taxon>NPAAA clade</taxon>
        <taxon>Hologalegina</taxon>
        <taxon>IRL clade</taxon>
        <taxon>Trifolieae</taxon>
        <taxon>Medicago</taxon>
    </lineage>
</organism>
<dbReference type="PANTHER" id="PTHR13890">
    <property type="entry name" value="RNA SPLICING PROTEIN MRS2, MITOCHONDRIAL"/>
    <property type="match status" value="1"/>
</dbReference>
<dbReference type="AlphaFoldDB" id="A2Q452"/>
<dbReference type="InterPro" id="IPR039204">
    <property type="entry name" value="MRS2-like"/>
</dbReference>
<dbReference type="Pfam" id="PF22099">
    <property type="entry name" value="MRS2-like"/>
    <property type="match status" value="1"/>
</dbReference>
<dbReference type="GO" id="GO:0015095">
    <property type="term" value="F:magnesium ion transmembrane transporter activity"/>
    <property type="evidence" value="ECO:0007669"/>
    <property type="project" value="UniProtKB-ARBA"/>
</dbReference>